<dbReference type="EMBL" id="CAKMRJ010001112">
    <property type="protein sequence ID" value="CAH1423624.1"/>
    <property type="molecule type" value="Genomic_DNA"/>
</dbReference>
<accession>A0AAU9M6Z8</accession>
<organism evidence="1 2">
    <name type="scientific">Lactuca virosa</name>
    <dbReference type="NCBI Taxonomy" id="75947"/>
    <lineage>
        <taxon>Eukaryota</taxon>
        <taxon>Viridiplantae</taxon>
        <taxon>Streptophyta</taxon>
        <taxon>Embryophyta</taxon>
        <taxon>Tracheophyta</taxon>
        <taxon>Spermatophyta</taxon>
        <taxon>Magnoliopsida</taxon>
        <taxon>eudicotyledons</taxon>
        <taxon>Gunneridae</taxon>
        <taxon>Pentapetalae</taxon>
        <taxon>asterids</taxon>
        <taxon>campanulids</taxon>
        <taxon>Asterales</taxon>
        <taxon>Asteraceae</taxon>
        <taxon>Cichorioideae</taxon>
        <taxon>Cichorieae</taxon>
        <taxon>Lactucinae</taxon>
        <taxon>Lactuca</taxon>
    </lineage>
</organism>
<dbReference type="AlphaFoldDB" id="A0AAU9M6Z8"/>
<name>A0AAU9M6Z8_9ASTR</name>
<dbReference type="Proteomes" id="UP001157418">
    <property type="component" value="Unassembled WGS sequence"/>
</dbReference>
<gene>
    <name evidence="1" type="ORF">LVIROSA_LOCUS10898</name>
</gene>
<protein>
    <submittedName>
        <fullName evidence="1">Uncharacterized protein</fullName>
    </submittedName>
</protein>
<sequence length="150" mass="16744">MFPVFLFSDSVSLFLGSRGGFQPAPIPTGFERAPSIRSSLTIQHCSITSPTIKKVASSFDSTLILTDIDGFWGKELRLKQHNFFASSKGGGDYSISFTMTYSHTWDSWPLPAYKLFENVDNFLKTVDGLGHPLFEASVFERDNLEAVHQL</sequence>
<reference evidence="1 2" key="1">
    <citation type="submission" date="2022-01" db="EMBL/GenBank/DDBJ databases">
        <authorList>
            <person name="Xiong W."/>
            <person name="Schranz E."/>
        </authorList>
    </citation>
    <scope>NUCLEOTIDE SEQUENCE [LARGE SCALE GENOMIC DNA]</scope>
</reference>
<keyword evidence="2" id="KW-1185">Reference proteome</keyword>
<comment type="caution">
    <text evidence="1">The sequence shown here is derived from an EMBL/GenBank/DDBJ whole genome shotgun (WGS) entry which is preliminary data.</text>
</comment>
<proteinExistence type="predicted"/>
<evidence type="ECO:0000313" key="2">
    <source>
        <dbReference type="Proteomes" id="UP001157418"/>
    </source>
</evidence>
<evidence type="ECO:0000313" key="1">
    <source>
        <dbReference type="EMBL" id="CAH1423624.1"/>
    </source>
</evidence>